<evidence type="ECO:0000256" key="3">
    <source>
        <dbReference type="ARBA" id="ARBA00022723"/>
    </source>
</evidence>
<proteinExistence type="inferred from homology"/>
<keyword evidence="3" id="KW-0479">Metal-binding</keyword>
<evidence type="ECO:0000256" key="8">
    <source>
        <dbReference type="SAM" id="MobiDB-lite"/>
    </source>
</evidence>
<feature type="domain" description="Peptidase M4 C-terminal" evidence="10">
    <location>
        <begin position="177"/>
        <end position="346"/>
    </location>
</feature>
<comment type="function">
    <text evidence="7">Extracellular zinc metalloprotease.</text>
</comment>
<comment type="subcellular location">
    <subcellularLocation>
        <location evidence="7">Secreted</location>
    </subcellularLocation>
</comment>
<feature type="region of interest" description="Disordered" evidence="8">
    <location>
        <begin position="69"/>
        <end position="94"/>
    </location>
</feature>
<evidence type="ECO:0000313" key="12">
    <source>
        <dbReference type="Proteomes" id="UP000704762"/>
    </source>
</evidence>
<keyword evidence="2 7" id="KW-0645">Protease</keyword>
<accession>A0ABS2RK85</accession>
<dbReference type="InterPro" id="IPR027268">
    <property type="entry name" value="Peptidase_M4/M1_CTD_sf"/>
</dbReference>
<gene>
    <name evidence="11" type="ORF">JOE57_002337</name>
</gene>
<evidence type="ECO:0000256" key="7">
    <source>
        <dbReference type="RuleBase" id="RU366073"/>
    </source>
</evidence>
<keyword evidence="4 7" id="KW-0378">Hydrolase</keyword>
<dbReference type="InterPro" id="IPR049457">
    <property type="entry name" value="Emfourin"/>
</dbReference>
<evidence type="ECO:0000259" key="9">
    <source>
        <dbReference type="Pfam" id="PF01447"/>
    </source>
</evidence>
<dbReference type="EMBL" id="JAFBCF010000001">
    <property type="protein sequence ID" value="MBM7799416.1"/>
    <property type="molecule type" value="Genomic_DNA"/>
</dbReference>
<evidence type="ECO:0000256" key="1">
    <source>
        <dbReference type="ARBA" id="ARBA00009388"/>
    </source>
</evidence>
<evidence type="ECO:0000256" key="5">
    <source>
        <dbReference type="ARBA" id="ARBA00022833"/>
    </source>
</evidence>
<dbReference type="SUPFAM" id="SSF55486">
    <property type="entry name" value="Metalloproteases ('zincins'), catalytic domain"/>
    <property type="match status" value="1"/>
</dbReference>
<evidence type="ECO:0000256" key="4">
    <source>
        <dbReference type="ARBA" id="ARBA00022801"/>
    </source>
</evidence>
<dbReference type="Gene3D" id="3.10.170.10">
    <property type="match status" value="1"/>
</dbReference>
<evidence type="ECO:0000313" key="11">
    <source>
        <dbReference type="EMBL" id="MBM7799416.1"/>
    </source>
</evidence>
<protein>
    <recommendedName>
        <fullName evidence="7">Neutral metalloproteinase</fullName>
        <ecNumber evidence="7">3.4.24.-</ecNumber>
    </recommendedName>
</protein>
<dbReference type="InterPro" id="IPR023612">
    <property type="entry name" value="Peptidase_M4"/>
</dbReference>
<reference evidence="11 12" key="1">
    <citation type="submission" date="2021-01" db="EMBL/GenBank/DDBJ databases">
        <title>Sequencing the genomes of 1000 actinobacteria strains.</title>
        <authorList>
            <person name="Klenk H.-P."/>
        </authorList>
    </citation>
    <scope>NUCLEOTIDE SEQUENCE [LARGE SCALE GENOMIC DNA]</scope>
    <source>
        <strain evidence="11 12">DSM 18662</strain>
    </source>
</reference>
<dbReference type="EC" id="3.4.24.-" evidence="7"/>
<keyword evidence="7" id="KW-0964">Secreted</keyword>
<comment type="similarity">
    <text evidence="1 7">Belongs to the peptidase M4 family.</text>
</comment>
<comment type="caution">
    <text evidence="11">The sequence shown here is derived from an EMBL/GenBank/DDBJ whole genome shotgun (WGS) entry which is preliminary data.</text>
</comment>
<organism evidence="11 12">
    <name type="scientific">Microlunatus panaciterrae</name>
    <dbReference type="NCBI Taxonomy" id="400768"/>
    <lineage>
        <taxon>Bacteria</taxon>
        <taxon>Bacillati</taxon>
        <taxon>Actinomycetota</taxon>
        <taxon>Actinomycetes</taxon>
        <taxon>Propionibacteriales</taxon>
        <taxon>Propionibacteriaceae</taxon>
        <taxon>Microlunatus</taxon>
    </lineage>
</organism>
<dbReference type="InterPro" id="IPR013856">
    <property type="entry name" value="Peptidase_M4_domain"/>
</dbReference>
<dbReference type="RefSeq" id="WP_204918162.1">
    <property type="nucleotide sequence ID" value="NZ_BAAAQP010000003.1"/>
</dbReference>
<evidence type="ECO:0000259" key="10">
    <source>
        <dbReference type="Pfam" id="PF02868"/>
    </source>
</evidence>
<dbReference type="PANTHER" id="PTHR43579">
    <property type="match status" value="1"/>
</dbReference>
<evidence type="ECO:0000256" key="2">
    <source>
        <dbReference type="ARBA" id="ARBA00022670"/>
    </source>
</evidence>
<dbReference type="Proteomes" id="UP000704762">
    <property type="component" value="Unassembled WGS sequence"/>
</dbReference>
<name>A0ABS2RK85_9ACTN</name>
<dbReference type="Pfam" id="PF20242">
    <property type="entry name" value="Emfourin"/>
    <property type="match status" value="1"/>
</dbReference>
<dbReference type="InterPro" id="IPR001570">
    <property type="entry name" value="Peptidase_M4_C_domain"/>
</dbReference>
<dbReference type="Gene3D" id="1.10.390.10">
    <property type="entry name" value="Neutral Protease Domain 2"/>
    <property type="match status" value="1"/>
</dbReference>
<keyword evidence="5 7" id="KW-0862">Zinc</keyword>
<feature type="domain" description="Peptidase M4" evidence="9">
    <location>
        <begin position="92"/>
        <end position="174"/>
    </location>
</feature>
<dbReference type="PRINTS" id="PR00730">
    <property type="entry name" value="THERMOLYSIN"/>
</dbReference>
<dbReference type="InterPro" id="IPR052759">
    <property type="entry name" value="Metalloprotease_M4"/>
</dbReference>
<dbReference type="Pfam" id="PF02868">
    <property type="entry name" value="Peptidase_M4_C"/>
    <property type="match status" value="1"/>
</dbReference>
<evidence type="ECO:0000256" key="6">
    <source>
        <dbReference type="ARBA" id="ARBA00023049"/>
    </source>
</evidence>
<dbReference type="PANTHER" id="PTHR43579:SF1">
    <property type="entry name" value="NEUTRAL METALLOPROTEINASE"/>
    <property type="match status" value="1"/>
</dbReference>
<keyword evidence="12" id="KW-1185">Reference proteome</keyword>
<keyword evidence="6 7" id="KW-0482">Metalloprotease</keyword>
<dbReference type="Pfam" id="PF01447">
    <property type="entry name" value="Peptidase_M4"/>
    <property type="match status" value="1"/>
</dbReference>
<sequence>MACQFIPPYLLSRIAAVADDEDLCACGRRTLLVDDRLRAGRTTPPATLRHPAVRTAAGNIASATRVVHSANNTEQLPGDPVRGDGDPPSGDPAVDEAFDAAGQIWDLFANQFKRVSVDGKGTPLSITVHYGENYDNAFWDGHQLVFGDGDGKIFGRFTRPMDVMAHEFTHGVTQFTAALTYQGQSGALNESVSDAFAAMAEQRSLGQSADQADWLIGKGLFLPGVKAKGLRSMKEPGTAYDDPRLGKDPQVASMDDYIDTEDDNGGVHLNSGIPNRAFYLACTGLGGNSWERPGRIWYEALTAGDVDAGTDFAGFAEATVAAAGRLFADDPDAAARVRAAWVEVKVLDRSGPLPATPPTDAAGPAKVAVRRSGGFAGMVRSAEVDLTSDPVGPELQSLLSRLDLPSFTAGPPAPDRFVYTVEYGEQRTTVGEADLTPELSQVVRLVLGDL</sequence>
<comment type="cofactor">
    <cofactor evidence="7">
        <name>Zn(2+)</name>
        <dbReference type="ChEBI" id="CHEBI:29105"/>
    </cofactor>
</comment>
<dbReference type="CDD" id="cd09597">
    <property type="entry name" value="M4_TLP"/>
    <property type="match status" value="1"/>
</dbReference>